<reference evidence="2" key="1">
    <citation type="journal article" date="2014" name="Int. J. Syst. Evol. Microbiol.">
        <title>Complete genome sequence of Corynebacterium casei LMG S-19264T (=DSM 44701T), isolated from a smear-ripened cheese.</title>
        <authorList>
            <consortium name="US DOE Joint Genome Institute (JGI-PGF)"/>
            <person name="Walter F."/>
            <person name="Albersmeier A."/>
            <person name="Kalinowski J."/>
            <person name="Ruckert C."/>
        </authorList>
    </citation>
    <scope>NUCLEOTIDE SEQUENCE</scope>
    <source>
        <strain evidence="2">CGMCC 1.16134</strain>
    </source>
</reference>
<gene>
    <name evidence="2" type="ORF">GCM10010912_30410</name>
</gene>
<protein>
    <submittedName>
        <fullName evidence="2">Uncharacterized protein</fullName>
    </submittedName>
</protein>
<comment type="caution">
    <text evidence="2">The sequence shown here is derived from an EMBL/GenBank/DDBJ whole genome shotgun (WGS) entry which is preliminary data.</text>
</comment>
<evidence type="ECO:0000313" key="3">
    <source>
        <dbReference type="Proteomes" id="UP000637643"/>
    </source>
</evidence>
<name>A0A917CEV7_9BACL</name>
<evidence type="ECO:0000256" key="1">
    <source>
        <dbReference type="SAM" id="MobiDB-lite"/>
    </source>
</evidence>
<reference evidence="2" key="2">
    <citation type="submission" date="2020-09" db="EMBL/GenBank/DDBJ databases">
        <authorList>
            <person name="Sun Q."/>
            <person name="Zhou Y."/>
        </authorList>
    </citation>
    <scope>NUCLEOTIDE SEQUENCE</scope>
    <source>
        <strain evidence="2">CGMCC 1.16134</strain>
    </source>
</reference>
<dbReference type="Proteomes" id="UP000637643">
    <property type="component" value="Unassembled WGS sequence"/>
</dbReference>
<evidence type="ECO:0000313" key="2">
    <source>
        <dbReference type="EMBL" id="GGF83204.1"/>
    </source>
</evidence>
<dbReference type="AlphaFoldDB" id="A0A917CEV7"/>
<keyword evidence="3" id="KW-1185">Reference proteome</keyword>
<feature type="region of interest" description="Disordered" evidence="1">
    <location>
        <begin position="33"/>
        <end position="61"/>
    </location>
</feature>
<proteinExistence type="predicted"/>
<organism evidence="2 3">
    <name type="scientific">Paenibacillus albidus</name>
    <dbReference type="NCBI Taxonomy" id="2041023"/>
    <lineage>
        <taxon>Bacteria</taxon>
        <taxon>Bacillati</taxon>
        <taxon>Bacillota</taxon>
        <taxon>Bacilli</taxon>
        <taxon>Bacillales</taxon>
        <taxon>Paenibacillaceae</taxon>
        <taxon>Paenibacillus</taxon>
    </lineage>
</organism>
<dbReference type="EMBL" id="BMKR01000011">
    <property type="protein sequence ID" value="GGF83204.1"/>
    <property type="molecule type" value="Genomic_DNA"/>
</dbReference>
<sequence>MELGMEGWRDLLTGPAIPAEAVNWERVVAYPEEAAASEDTGRLDAEDTIGDPPFEEKDDEE</sequence>
<accession>A0A917CEV7</accession>